<evidence type="ECO:0000256" key="1">
    <source>
        <dbReference type="SAM" id="MobiDB-lite"/>
    </source>
</evidence>
<feature type="region of interest" description="Disordered" evidence="1">
    <location>
        <begin position="289"/>
        <end position="369"/>
    </location>
</feature>
<evidence type="ECO:0000313" key="3">
    <source>
        <dbReference type="Proteomes" id="UP001255856"/>
    </source>
</evidence>
<keyword evidence="3" id="KW-1185">Reference proteome</keyword>
<feature type="compositionally biased region" description="Basic and acidic residues" evidence="1">
    <location>
        <begin position="180"/>
        <end position="195"/>
    </location>
</feature>
<dbReference type="EMBL" id="JASFZW010000014">
    <property type="protein sequence ID" value="KAK2075678.1"/>
    <property type="molecule type" value="Genomic_DNA"/>
</dbReference>
<feature type="region of interest" description="Disordered" evidence="1">
    <location>
        <begin position="176"/>
        <end position="221"/>
    </location>
</feature>
<dbReference type="AlphaFoldDB" id="A0AAD9MK43"/>
<protein>
    <submittedName>
        <fullName evidence="2">Uncharacterized protein</fullName>
    </submittedName>
</protein>
<name>A0AAD9MK43_PROWI</name>
<evidence type="ECO:0000313" key="2">
    <source>
        <dbReference type="EMBL" id="KAK2075678.1"/>
    </source>
</evidence>
<gene>
    <name evidence="2" type="ORF">QBZ16_001786</name>
</gene>
<comment type="caution">
    <text evidence="2">The sequence shown here is derived from an EMBL/GenBank/DDBJ whole genome shotgun (WGS) entry which is preliminary data.</text>
</comment>
<reference evidence="2" key="1">
    <citation type="submission" date="2021-01" db="EMBL/GenBank/DDBJ databases">
        <authorList>
            <person name="Eckstrom K.M.E."/>
        </authorList>
    </citation>
    <scope>NUCLEOTIDE SEQUENCE</scope>
    <source>
        <strain evidence="2">UVCC 0001</strain>
    </source>
</reference>
<feature type="compositionally biased region" description="Basic and acidic residues" evidence="1">
    <location>
        <begin position="327"/>
        <end position="358"/>
    </location>
</feature>
<organism evidence="2 3">
    <name type="scientific">Prototheca wickerhamii</name>
    <dbReference type="NCBI Taxonomy" id="3111"/>
    <lineage>
        <taxon>Eukaryota</taxon>
        <taxon>Viridiplantae</taxon>
        <taxon>Chlorophyta</taxon>
        <taxon>core chlorophytes</taxon>
        <taxon>Trebouxiophyceae</taxon>
        <taxon>Chlorellales</taxon>
        <taxon>Chlorellaceae</taxon>
        <taxon>Prototheca</taxon>
    </lineage>
</organism>
<dbReference type="Proteomes" id="UP001255856">
    <property type="component" value="Unassembled WGS sequence"/>
</dbReference>
<accession>A0AAD9MK43</accession>
<feature type="compositionally biased region" description="Low complexity" evidence="1">
    <location>
        <begin position="196"/>
        <end position="207"/>
    </location>
</feature>
<proteinExistence type="predicted"/>
<sequence>MGIGISFPGVSRVNPSAYPDDVRWTITEYGRNLVEAFRSNKHVYAVMAGTRPEWLRRDIKVNRQSAEGLFDRSFPPTPITREKVARLVHKPIPIYCVPDPSEEVVFVCRLMALRKDGPGRMKYEWDVPIVRCGGSDRVEIARRIVQKLDELYSGGREYTALDVSKWLVKGGDPPTPVPKELYHPLKDDAKPKEAKSPASAPAKSSKPATEEPATASNEPPSLAATARRRLFASVSALHGAPGLLDDAPALPLRSRLASTAPNSPVSARAYEAGNGTAVLLQGNALPLPESRLRIQGPSREASIDEDGDEGDDRRVRDLKRRASSPEASRDRDAGPDARPAKRPALEPRSPRLEGERLWEPGMPKPLALRPLRRSPAPDERAATEALPITSASFPTGRVPRSALIGFCHMLIADLNSPGMVFSGKRALERRALASTLLDGHEWDEQSVDFFLEQCLAIW</sequence>